<reference evidence="2 3" key="1">
    <citation type="journal article" date="2019" name="Int. J. Syst. Evol. Microbiol.">
        <title>The Global Catalogue of Microorganisms (GCM) 10K type strain sequencing project: providing services to taxonomists for standard genome sequencing and annotation.</title>
        <authorList>
            <consortium name="The Broad Institute Genomics Platform"/>
            <consortium name="The Broad Institute Genome Sequencing Center for Infectious Disease"/>
            <person name="Wu L."/>
            <person name="Ma J."/>
        </authorList>
    </citation>
    <scope>NUCLEOTIDE SEQUENCE [LARGE SCALE GENOMIC DNA]</scope>
    <source>
        <strain evidence="2 3">CGMCC 1.15824</strain>
    </source>
</reference>
<name>A0ABD5QFR2_9EURY</name>
<organism evidence="2 3">
    <name type="scientific">Saliphagus infecundisoli</name>
    <dbReference type="NCBI Taxonomy" id="1849069"/>
    <lineage>
        <taxon>Archaea</taxon>
        <taxon>Methanobacteriati</taxon>
        <taxon>Methanobacteriota</taxon>
        <taxon>Stenosarchaea group</taxon>
        <taxon>Halobacteria</taxon>
        <taxon>Halobacteriales</taxon>
        <taxon>Natrialbaceae</taxon>
        <taxon>Saliphagus</taxon>
    </lineage>
</organism>
<dbReference type="AlphaFoldDB" id="A0ABD5QFR2"/>
<gene>
    <name evidence="2" type="ORF">ACFPFO_12020</name>
</gene>
<accession>A0ABD5QFR2</accession>
<feature type="region of interest" description="Disordered" evidence="1">
    <location>
        <begin position="1"/>
        <end position="32"/>
    </location>
</feature>
<protein>
    <recommendedName>
        <fullName evidence="4">Small CPxCG-related zinc finger protein</fullName>
    </recommendedName>
</protein>
<evidence type="ECO:0008006" key="4">
    <source>
        <dbReference type="Google" id="ProtNLM"/>
    </source>
</evidence>
<dbReference type="Proteomes" id="UP001595925">
    <property type="component" value="Unassembled WGS sequence"/>
</dbReference>
<feature type="compositionally biased region" description="Basic and acidic residues" evidence="1">
    <location>
        <begin position="1"/>
        <end position="18"/>
    </location>
</feature>
<keyword evidence="3" id="KW-1185">Reference proteome</keyword>
<evidence type="ECO:0000313" key="2">
    <source>
        <dbReference type="EMBL" id="MFC4988473.1"/>
    </source>
</evidence>
<proteinExistence type="predicted"/>
<evidence type="ECO:0000313" key="3">
    <source>
        <dbReference type="Proteomes" id="UP001595925"/>
    </source>
</evidence>
<sequence>MGECPHCGEEITPVRDESATPEGGGEGVSGGTWICPACETILSVSEVDVL</sequence>
<evidence type="ECO:0000256" key="1">
    <source>
        <dbReference type="SAM" id="MobiDB-lite"/>
    </source>
</evidence>
<dbReference type="EMBL" id="JBHSJG010000036">
    <property type="protein sequence ID" value="MFC4988473.1"/>
    <property type="molecule type" value="Genomic_DNA"/>
</dbReference>
<comment type="caution">
    <text evidence="2">The sequence shown here is derived from an EMBL/GenBank/DDBJ whole genome shotgun (WGS) entry which is preliminary data.</text>
</comment>
<dbReference type="RefSeq" id="WP_157972304.1">
    <property type="nucleotide sequence ID" value="NZ_JAIVEF010000001.1"/>
</dbReference>